<organism evidence="1 2">
    <name type="scientific">Vararia minispora EC-137</name>
    <dbReference type="NCBI Taxonomy" id="1314806"/>
    <lineage>
        <taxon>Eukaryota</taxon>
        <taxon>Fungi</taxon>
        <taxon>Dikarya</taxon>
        <taxon>Basidiomycota</taxon>
        <taxon>Agaricomycotina</taxon>
        <taxon>Agaricomycetes</taxon>
        <taxon>Russulales</taxon>
        <taxon>Lachnocladiaceae</taxon>
        <taxon>Vararia</taxon>
    </lineage>
</organism>
<protein>
    <submittedName>
        <fullName evidence="1">Sedlin</fullName>
    </submittedName>
</protein>
<dbReference type="EMBL" id="MU273505">
    <property type="protein sequence ID" value="KAI0034156.1"/>
    <property type="molecule type" value="Genomic_DNA"/>
</dbReference>
<reference evidence="1" key="2">
    <citation type="journal article" date="2022" name="New Phytol.">
        <title>Evolutionary transition to the ectomycorrhizal habit in the genomes of a hyperdiverse lineage of mushroom-forming fungi.</title>
        <authorList>
            <person name="Looney B."/>
            <person name="Miyauchi S."/>
            <person name="Morin E."/>
            <person name="Drula E."/>
            <person name="Courty P.E."/>
            <person name="Kohler A."/>
            <person name="Kuo A."/>
            <person name="LaButti K."/>
            <person name="Pangilinan J."/>
            <person name="Lipzen A."/>
            <person name="Riley R."/>
            <person name="Andreopoulos W."/>
            <person name="He G."/>
            <person name="Johnson J."/>
            <person name="Nolan M."/>
            <person name="Tritt A."/>
            <person name="Barry K.W."/>
            <person name="Grigoriev I.V."/>
            <person name="Nagy L.G."/>
            <person name="Hibbett D."/>
            <person name="Henrissat B."/>
            <person name="Matheny P.B."/>
            <person name="Labbe J."/>
            <person name="Martin F.M."/>
        </authorList>
    </citation>
    <scope>NUCLEOTIDE SEQUENCE</scope>
    <source>
        <strain evidence="1">EC-137</strain>
    </source>
</reference>
<evidence type="ECO:0000313" key="1">
    <source>
        <dbReference type="EMBL" id="KAI0034156.1"/>
    </source>
</evidence>
<dbReference type="Proteomes" id="UP000814128">
    <property type="component" value="Unassembled WGS sequence"/>
</dbReference>
<reference evidence="1" key="1">
    <citation type="submission" date="2021-02" db="EMBL/GenBank/DDBJ databases">
        <authorList>
            <consortium name="DOE Joint Genome Institute"/>
            <person name="Ahrendt S."/>
            <person name="Looney B.P."/>
            <person name="Miyauchi S."/>
            <person name="Morin E."/>
            <person name="Drula E."/>
            <person name="Courty P.E."/>
            <person name="Chicoki N."/>
            <person name="Fauchery L."/>
            <person name="Kohler A."/>
            <person name="Kuo A."/>
            <person name="Labutti K."/>
            <person name="Pangilinan J."/>
            <person name="Lipzen A."/>
            <person name="Riley R."/>
            <person name="Andreopoulos W."/>
            <person name="He G."/>
            <person name="Johnson J."/>
            <person name="Barry K.W."/>
            <person name="Grigoriev I.V."/>
            <person name="Nagy L."/>
            <person name="Hibbett D."/>
            <person name="Henrissat B."/>
            <person name="Matheny P.B."/>
            <person name="Labbe J."/>
            <person name="Martin F."/>
        </authorList>
    </citation>
    <scope>NUCLEOTIDE SEQUENCE</scope>
    <source>
        <strain evidence="1">EC-137</strain>
    </source>
</reference>
<keyword evidence="2" id="KW-1185">Reference proteome</keyword>
<name>A0ACB8QRU4_9AGAM</name>
<evidence type="ECO:0000313" key="2">
    <source>
        <dbReference type="Proteomes" id="UP000814128"/>
    </source>
</evidence>
<gene>
    <name evidence="1" type="ORF">K488DRAFT_46145</name>
</gene>
<proteinExistence type="predicted"/>
<sequence>MPVQLGLAAVAFVSSQNQPVLVRVISPNATSDDQLKYHYLAHTALDVIDERMAALSKGADGYLGFLYAMEDVAVYGYLTPLKLKIILALTLTDAVIRDADVTMIFKALHIAYYRAAANPFLKLDAPLDAADDHAAVLAAGSPRWKVLRARVDEVARVASTLTLSNI</sequence>
<accession>A0ACB8QRU4</accession>
<comment type="caution">
    <text evidence="1">The sequence shown here is derived from an EMBL/GenBank/DDBJ whole genome shotgun (WGS) entry which is preliminary data.</text>
</comment>